<name>A0ABW0BFP3_9ACTN</name>
<keyword evidence="3" id="KW-1185">Reference proteome</keyword>
<dbReference type="Gene3D" id="3.40.630.10">
    <property type="entry name" value="Zn peptidases"/>
    <property type="match status" value="1"/>
</dbReference>
<dbReference type="PANTHER" id="PTHR11014:SF63">
    <property type="entry name" value="METALLOPEPTIDASE, PUTATIVE (AFU_ORTHOLOGUE AFUA_6G09600)-RELATED"/>
    <property type="match status" value="1"/>
</dbReference>
<dbReference type="EMBL" id="JBHSKD010000004">
    <property type="protein sequence ID" value="MFC5176073.1"/>
    <property type="molecule type" value="Genomic_DNA"/>
</dbReference>
<dbReference type="InterPro" id="IPR017439">
    <property type="entry name" value="Amidohydrolase"/>
</dbReference>
<dbReference type="Pfam" id="PF07687">
    <property type="entry name" value="M20_dimer"/>
    <property type="match status" value="1"/>
</dbReference>
<dbReference type="Gene3D" id="3.30.70.360">
    <property type="match status" value="1"/>
</dbReference>
<proteinExistence type="predicted"/>
<dbReference type="InterPro" id="IPR011650">
    <property type="entry name" value="Peptidase_M20_dimer"/>
</dbReference>
<dbReference type="NCBIfam" id="TIGR01891">
    <property type="entry name" value="amidohydrolases"/>
    <property type="match status" value="1"/>
</dbReference>
<dbReference type="Proteomes" id="UP001596087">
    <property type="component" value="Unassembled WGS sequence"/>
</dbReference>
<dbReference type="InterPro" id="IPR002933">
    <property type="entry name" value="Peptidase_M20"/>
</dbReference>
<gene>
    <name evidence="2" type="ORF">ACFPGP_05275</name>
</gene>
<dbReference type="PIRSF" id="PIRSF005962">
    <property type="entry name" value="Pept_M20D_amidohydro"/>
    <property type="match status" value="1"/>
</dbReference>
<evidence type="ECO:0000313" key="2">
    <source>
        <dbReference type="EMBL" id="MFC5176073.1"/>
    </source>
</evidence>
<organism evidence="2 3">
    <name type="scientific">Nocardioides taihuensis</name>
    <dbReference type="NCBI Taxonomy" id="1835606"/>
    <lineage>
        <taxon>Bacteria</taxon>
        <taxon>Bacillati</taxon>
        <taxon>Actinomycetota</taxon>
        <taxon>Actinomycetes</taxon>
        <taxon>Propionibacteriales</taxon>
        <taxon>Nocardioidaceae</taxon>
        <taxon>Nocardioides</taxon>
    </lineage>
</organism>
<dbReference type="PANTHER" id="PTHR11014">
    <property type="entry name" value="PEPTIDASE M20 FAMILY MEMBER"/>
    <property type="match status" value="1"/>
</dbReference>
<evidence type="ECO:0000259" key="1">
    <source>
        <dbReference type="Pfam" id="PF07687"/>
    </source>
</evidence>
<dbReference type="SUPFAM" id="SSF53187">
    <property type="entry name" value="Zn-dependent exopeptidases"/>
    <property type="match status" value="1"/>
</dbReference>
<dbReference type="Pfam" id="PF01546">
    <property type="entry name" value="Peptidase_M20"/>
    <property type="match status" value="1"/>
</dbReference>
<comment type="caution">
    <text evidence="2">The sequence shown here is derived from an EMBL/GenBank/DDBJ whole genome shotgun (WGS) entry which is preliminary data.</text>
</comment>
<sequence length="396" mass="41603">MSQPDPSDASRTIEHVVDKYADELVDLRRDLHAHPELSWAETRTTAVVADLLGEAGLRVTRLPGSGVIAEVGDGRSLVALRADLDALPVADTTGDPWSSVVPGVAHACGHDVHTAGLVGAAYALAELQARGQLPGRVRLFFQPAEEVMPGGALHLMDAGALDEVSRIFMLHCDPTLDVGQIGLREGPLTGAADALSVRLNGRGGHTSRPHLTEDLTFALGKVITELPAILSRRLDPRAGVSVVWGMVRAGSAHNVIPDTGQVAGTVRMLDAVAWADAEELVRSMIEDIVAPYGVTAEIDYRRGVPPVVNDLASTKLLGRAIERAVGPEGRVGTSQSLGGEDFGWYLDRVPGAMARLGTRTPGGPTYDLHQGNLRVDDGATSIGARVLAEAAVAALS</sequence>
<evidence type="ECO:0000313" key="3">
    <source>
        <dbReference type="Proteomes" id="UP001596087"/>
    </source>
</evidence>
<feature type="domain" description="Peptidase M20 dimerisation" evidence="1">
    <location>
        <begin position="197"/>
        <end position="290"/>
    </location>
</feature>
<dbReference type="SUPFAM" id="SSF55031">
    <property type="entry name" value="Bacterial exopeptidase dimerisation domain"/>
    <property type="match status" value="1"/>
</dbReference>
<dbReference type="InterPro" id="IPR036264">
    <property type="entry name" value="Bact_exopeptidase_dim_dom"/>
</dbReference>
<accession>A0ABW0BFP3</accession>
<protein>
    <submittedName>
        <fullName evidence="2">Amidohydrolase</fullName>
    </submittedName>
</protein>
<reference evidence="3" key="1">
    <citation type="journal article" date="2019" name="Int. J. Syst. Evol. Microbiol.">
        <title>The Global Catalogue of Microorganisms (GCM) 10K type strain sequencing project: providing services to taxonomists for standard genome sequencing and annotation.</title>
        <authorList>
            <consortium name="The Broad Institute Genomics Platform"/>
            <consortium name="The Broad Institute Genome Sequencing Center for Infectious Disease"/>
            <person name="Wu L."/>
            <person name="Ma J."/>
        </authorList>
    </citation>
    <scope>NUCLEOTIDE SEQUENCE [LARGE SCALE GENOMIC DNA]</scope>
    <source>
        <strain evidence="3">DFY41</strain>
    </source>
</reference>
<dbReference type="RefSeq" id="WP_378587821.1">
    <property type="nucleotide sequence ID" value="NZ_JBHSKD010000004.1"/>
</dbReference>